<keyword evidence="7" id="KW-0460">Magnesium</keyword>
<feature type="transmembrane region" description="Helical" evidence="9">
    <location>
        <begin position="48"/>
        <end position="69"/>
    </location>
</feature>
<comment type="caution">
    <text evidence="10">The sequence shown here is derived from an EMBL/GenBank/DDBJ whole genome shotgun (WGS) entry which is preliminary data.</text>
</comment>
<evidence type="ECO:0000313" key="10">
    <source>
        <dbReference type="EMBL" id="KAE8127693.1"/>
    </source>
</evidence>
<keyword evidence="2" id="KW-1003">Cell membrane</keyword>
<dbReference type="PANTHER" id="PTHR22926:SF3">
    <property type="entry name" value="UNDECAPRENYL-PHOSPHATE ALPHA-N-ACETYLGLUCOSAMINYL 1-PHOSPHATE TRANSFERASE"/>
    <property type="match status" value="1"/>
</dbReference>
<feature type="transmembrane region" description="Helical" evidence="9">
    <location>
        <begin position="191"/>
        <end position="214"/>
    </location>
</feature>
<dbReference type="GO" id="GO:0016780">
    <property type="term" value="F:phosphotransferase activity, for other substituted phosphate groups"/>
    <property type="evidence" value="ECO:0007669"/>
    <property type="project" value="InterPro"/>
</dbReference>
<name>A0A5N6RVG4_9BIFI</name>
<keyword evidence="11" id="KW-1185">Reference proteome</keyword>
<feature type="transmembrane region" description="Helical" evidence="9">
    <location>
        <begin position="165"/>
        <end position="185"/>
    </location>
</feature>
<dbReference type="Proteomes" id="UP000325415">
    <property type="component" value="Unassembled WGS sequence"/>
</dbReference>
<dbReference type="GO" id="GO:0071555">
    <property type="term" value="P:cell wall organization"/>
    <property type="evidence" value="ECO:0007669"/>
    <property type="project" value="TreeGrafter"/>
</dbReference>
<dbReference type="GO" id="GO:0046872">
    <property type="term" value="F:metal ion binding"/>
    <property type="evidence" value="ECO:0007669"/>
    <property type="project" value="UniProtKB-KW"/>
</dbReference>
<proteinExistence type="predicted"/>
<evidence type="ECO:0000256" key="2">
    <source>
        <dbReference type="ARBA" id="ARBA00022475"/>
    </source>
</evidence>
<feature type="binding site" evidence="7">
    <location>
        <position position="157"/>
    </location>
    <ligand>
        <name>Mg(2+)</name>
        <dbReference type="ChEBI" id="CHEBI:18420"/>
    </ligand>
</feature>
<dbReference type="GO" id="GO:0005886">
    <property type="term" value="C:plasma membrane"/>
    <property type="evidence" value="ECO:0007669"/>
    <property type="project" value="UniProtKB-SubCell"/>
</dbReference>
<evidence type="ECO:0000256" key="7">
    <source>
        <dbReference type="PIRSR" id="PIRSR600715-1"/>
    </source>
</evidence>
<gene>
    <name evidence="10" type="ORF">DDE84_07110</name>
</gene>
<comment type="subcellular location">
    <subcellularLocation>
        <location evidence="1">Cell membrane</location>
        <topology evidence="1">Multi-pass membrane protein</topology>
    </subcellularLocation>
</comment>
<sequence length="466" mass="49450">MRVYLFIAAVAGGVTWLVTPLVRHMSIRAGAVGEVRARDVHTIPTPRMGGVGMLIGFAVALMFASRIPFISGLFVNSHQPWVILAGAVMICLLGVADDLWDLDWMLKLAGQLLISVFVAWGGLQIISLPLGSLVTASPMISMAITAFLIVASINAVNFVDGLDGLASGIVAIGGIAFAIYSYILARSSPNYASMATLLDVALVGICVGFILHNWHPAKLFMGDSGSMLLGYLITCASIVMTGHLDPASVNTSVYLPAFMPILLPVLVLFLPVLDMILAIVRRLSKGQSPMHPDRMHLHHRMLRIGHSVQGAVLILWGWAAMISFGSIMILFFRVLYVVIGMIVASVILAVFTMLPYVLRRLPEFEASHAAGRAPEHARSSGSGRVARDAGDSDVAMNAAADSSSTDSASVNSAAARTATAKAGSDAARLTESEPGIRAETHEPSDADAKYVPTPHNPSQHGPSVRA</sequence>
<dbReference type="GO" id="GO:0009103">
    <property type="term" value="P:lipopolysaccharide biosynthetic process"/>
    <property type="evidence" value="ECO:0007669"/>
    <property type="project" value="TreeGrafter"/>
</dbReference>
<dbReference type="InterPro" id="IPR000715">
    <property type="entry name" value="Glycosyl_transferase_4"/>
</dbReference>
<feature type="transmembrane region" description="Helical" evidence="9">
    <location>
        <begin position="112"/>
        <end position="133"/>
    </location>
</feature>
<feature type="transmembrane region" description="Helical" evidence="9">
    <location>
        <begin position="335"/>
        <end position="358"/>
    </location>
</feature>
<feature type="transmembrane region" description="Helical" evidence="9">
    <location>
        <begin position="301"/>
        <end position="329"/>
    </location>
</feature>
<dbReference type="CDD" id="cd06853">
    <property type="entry name" value="GT_WecA_like"/>
    <property type="match status" value="1"/>
</dbReference>
<keyword evidence="4 9" id="KW-0812">Transmembrane</keyword>
<keyword evidence="7" id="KW-0479">Metal-binding</keyword>
<evidence type="ECO:0000256" key="6">
    <source>
        <dbReference type="ARBA" id="ARBA00023136"/>
    </source>
</evidence>
<keyword evidence="3 10" id="KW-0808">Transferase</keyword>
<evidence type="ECO:0000256" key="8">
    <source>
        <dbReference type="SAM" id="MobiDB-lite"/>
    </source>
</evidence>
<keyword evidence="6 9" id="KW-0472">Membrane</keyword>
<organism evidence="10 11">
    <name type="scientific">Bifidobacterium tibiigranuli</name>
    <dbReference type="NCBI Taxonomy" id="2172043"/>
    <lineage>
        <taxon>Bacteria</taxon>
        <taxon>Bacillati</taxon>
        <taxon>Actinomycetota</taxon>
        <taxon>Actinomycetes</taxon>
        <taxon>Bifidobacteriales</taxon>
        <taxon>Bifidobacteriaceae</taxon>
        <taxon>Bifidobacterium</taxon>
    </lineage>
</organism>
<evidence type="ECO:0000256" key="9">
    <source>
        <dbReference type="SAM" id="Phobius"/>
    </source>
</evidence>
<dbReference type="Pfam" id="PF00953">
    <property type="entry name" value="Glycos_transf_4"/>
    <property type="match status" value="1"/>
</dbReference>
<comment type="cofactor">
    <cofactor evidence="7">
        <name>Mg(2+)</name>
        <dbReference type="ChEBI" id="CHEBI:18420"/>
    </cofactor>
</comment>
<feature type="transmembrane region" description="Helical" evidence="9">
    <location>
        <begin position="6"/>
        <end position="27"/>
    </location>
</feature>
<dbReference type="GO" id="GO:0044038">
    <property type="term" value="P:cell wall macromolecule biosynthetic process"/>
    <property type="evidence" value="ECO:0007669"/>
    <property type="project" value="TreeGrafter"/>
</dbReference>
<feature type="transmembrane region" description="Helical" evidence="9">
    <location>
        <begin position="81"/>
        <end position="100"/>
    </location>
</feature>
<feature type="compositionally biased region" description="Polar residues" evidence="8">
    <location>
        <begin position="456"/>
        <end position="466"/>
    </location>
</feature>
<feature type="compositionally biased region" description="Low complexity" evidence="8">
    <location>
        <begin position="395"/>
        <end position="427"/>
    </location>
</feature>
<reference evidence="10 11" key="1">
    <citation type="submission" date="2018-04" db="EMBL/GenBank/DDBJ databases">
        <authorList>
            <person name="Eckel V.P."/>
            <person name="Vogel R.F."/>
        </authorList>
    </citation>
    <scope>NUCLEOTIDE SEQUENCE [LARGE SCALE GENOMIC DNA]</scope>
    <source>
        <strain evidence="11">TMW 2.1764</strain>
    </source>
</reference>
<dbReference type="EMBL" id="QDAG01000007">
    <property type="protein sequence ID" value="KAE8127693.1"/>
    <property type="molecule type" value="Genomic_DNA"/>
</dbReference>
<keyword evidence="5 9" id="KW-1133">Transmembrane helix</keyword>
<feature type="transmembrane region" description="Helical" evidence="9">
    <location>
        <begin position="226"/>
        <end position="244"/>
    </location>
</feature>
<protein>
    <submittedName>
        <fullName evidence="10">Undecaprenyl/decaprenyl-phosphate alpha-N-acetylglucosaminyl 1-phosphate transferase</fullName>
    </submittedName>
</protein>
<evidence type="ECO:0000256" key="3">
    <source>
        <dbReference type="ARBA" id="ARBA00022679"/>
    </source>
</evidence>
<evidence type="ECO:0000256" key="5">
    <source>
        <dbReference type="ARBA" id="ARBA00022989"/>
    </source>
</evidence>
<feature type="compositionally biased region" description="Basic and acidic residues" evidence="8">
    <location>
        <begin position="428"/>
        <end position="448"/>
    </location>
</feature>
<dbReference type="PANTHER" id="PTHR22926">
    <property type="entry name" value="PHOSPHO-N-ACETYLMURAMOYL-PENTAPEPTIDE-TRANSFERASE"/>
    <property type="match status" value="1"/>
</dbReference>
<dbReference type="AlphaFoldDB" id="A0A5N6RVG4"/>
<feature type="region of interest" description="Disordered" evidence="8">
    <location>
        <begin position="368"/>
        <end position="466"/>
    </location>
</feature>
<dbReference type="OrthoDB" id="9783652at2"/>
<feature type="transmembrane region" description="Helical" evidence="9">
    <location>
        <begin position="139"/>
        <end position="158"/>
    </location>
</feature>
<accession>A0A5N6RVG4</accession>
<evidence type="ECO:0000256" key="4">
    <source>
        <dbReference type="ARBA" id="ARBA00022692"/>
    </source>
</evidence>
<feature type="binding site" evidence="7">
    <location>
        <position position="223"/>
    </location>
    <ligand>
        <name>Mg(2+)</name>
        <dbReference type="ChEBI" id="CHEBI:18420"/>
    </ligand>
</feature>
<feature type="transmembrane region" description="Helical" evidence="9">
    <location>
        <begin position="256"/>
        <end position="280"/>
    </location>
</feature>
<evidence type="ECO:0000256" key="1">
    <source>
        <dbReference type="ARBA" id="ARBA00004651"/>
    </source>
</evidence>
<evidence type="ECO:0000313" key="11">
    <source>
        <dbReference type="Proteomes" id="UP000325415"/>
    </source>
</evidence>